<dbReference type="Pfam" id="PF02826">
    <property type="entry name" value="2-Hacid_dh_C"/>
    <property type="match status" value="1"/>
</dbReference>
<dbReference type="SUPFAM" id="SSF51735">
    <property type="entry name" value="NAD(P)-binding Rossmann-fold domains"/>
    <property type="match status" value="1"/>
</dbReference>
<evidence type="ECO:0000256" key="2">
    <source>
        <dbReference type="ARBA" id="ARBA00023002"/>
    </source>
</evidence>
<organism evidence="7 8">
    <name type="scientific">Rariglobus hedericola</name>
    <dbReference type="NCBI Taxonomy" id="2597822"/>
    <lineage>
        <taxon>Bacteria</taxon>
        <taxon>Pseudomonadati</taxon>
        <taxon>Verrucomicrobiota</taxon>
        <taxon>Opitutia</taxon>
        <taxon>Opitutales</taxon>
        <taxon>Opitutaceae</taxon>
        <taxon>Rariglobus</taxon>
    </lineage>
</organism>
<evidence type="ECO:0000259" key="5">
    <source>
        <dbReference type="Pfam" id="PF00389"/>
    </source>
</evidence>
<dbReference type="InterPro" id="IPR058205">
    <property type="entry name" value="D-LDH-like"/>
</dbReference>
<dbReference type="Gene3D" id="3.40.50.720">
    <property type="entry name" value="NAD(P)-binding Rossmann-like Domain"/>
    <property type="match status" value="2"/>
</dbReference>
<keyword evidence="3" id="KW-0520">NAD</keyword>
<feature type="domain" description="D-isomer specific 2-hydroxyacid dehydrogenase catalytic" evidence="5">
    <location>
        <begin position="4"/>
        <end position="327"/>
    </location>
</feature>
<feature type="domain" description="D-isomer specific 2-hydroxyacid dehydrogenase NAD-binding" evidence="6">
    <location>
        <begin position="110"/>
        <end position="297"/>
    </location>
</feature>
<dbReference type="PANTHER" id="PTHR43026:SF1">
    <property type="entry name" value="2-HYDROXYACID DEHYDROGENASE HOMOLOG 1-RELATED"/>
    <property type="match status" value="1"/>
</dbReference>
<dbReference type="GO" id="GO:0008720">
    <property type="term" value="F:D-lactate dehydrogenase (NAD+) activity"/>
    <property type="evidence" value="ECO:0007669"/>
    <property type="project" value="TreeGrafter"/>
</dbReference>
<evidence type="ECO:0000313" key="7">
    <source>
        <dbReference type="EMBL" id="TSJ79204.1"/>
    </source>
</evidence>
<sequence length="332" mass="35297">MKVIVYSTRAYDRSHLDSVNSSGAHQFTWTAERLSLKTTALARGHEAVCSFVNDPLDAPILEALAAGGIRLITLRCAGYNHVDLSAAIALGLTVANVPAYSPHAVAEHAIALLLTLNRHTHLAYNRVRRGDFTLSGLQGIDLHGKTAGLVGTGRIGTITGRILQGFGCRVLAYDPFPTQEARDAGFELVALDEVLTRSDIISLHCPLLPATKHIINASSLARLKPSALLINTSRGGLIETNAVIAALENKQLRGLGIDVYEHEAALFFEDHSATGIPDPLFARLVANENVVATGHQAFLTDDALANIASTVISSLDAFAAGHAVPFALKPRA</sequence>
<dbReference type="PROSITE" id="PS00671">
    <property type="entry name" value="D_2_HYDROXYACID_DH_3"/>
    <property type="match status" value="1"/>
</dbReference>
<protein>
    <submittedName>
        <fullName evidence="7">2-hydroxyacid dehydrogenase</fullName>
    </submittedName>
</protein>
<keyword evidence="2 4" id="KW-0560">Oxidoreductase</keyword>
<evidence type="ECO:0000256" key="1">
    <source>
        <dbReference type="ARBA" id="ARBA00005854"/>
    </source>
</evidence>
<accession>A0A556QRD8</accession>
<dbReference type="PROSITE" id="PS00670">
    <property type="entry name" value="D_2_HYDROXYACID_DH_2"/>
    <property type="match status" value="1"/>
</dbReference>
<reference evidence="7 8" key="1">
    <citation type="submission" date="2019-07" db="EMBL/GenBank/DDBJ databases">
        <title>Description of 53C-WASEF.</title>
        <authorList>
            <person name="Pitt A."/>
            <person name="Hahn M.W."/>
        </authorList>
    </citation>
    <scope>NUCLEOTIDE SEQUENCE [LARGE SCALE GENOMIC DNA]</scope>
    <source>
        <strain evidence="7 8">53C-WASEF</strain>
    </source>
</reference>
<dbReference type="InterPro" id="IPR036291">
    <property type="entry name" value="NAD(P)-bd_dom_sf"/>
</dbReference>
<proteinExistence type="inferred from homology"/>
<dbReference type="Pfam" id="PF00389">
    <property type="entry name" value="2-Hacid_dh"/>
    <property type="match status" value="1"/>
</dbReference>
<dbReference type="AlphaFoldDB" id="A0A556QRD8"/>
<evidence type="ECO:0000256" key="4">
    <source>
        <dbReference type="RuleBase" id="RU003719"/>
    </source>
</evidence>
<evidence type="ECO:0000256" key="3">
    <source>
        <dbReference type="ARBA" id="ARBA00023027"/>
    </source>
</evidence>
<comment type="caution">
    <text evidence="7">The sequence shown here is derived from an EMBL/GenBank/DDBJ whole genome shotgun (WGS) entry which is preliminary data.</text>
</comment>
<name>A0A556QRD8_9BACT</name>
<dbReference type="InterPro" id="IPR029753">
    <property type="entry name" value="D-isomer_DH_CS"/>
</dbReference>
<keyword evidence="8" id="KW-1185">Reference proteome</keyword>
<dbReference type="SUPFAM" id="SSF52283">
    <property type="entry name" value="Formate/glycerate dehydrogenase catalytic domain-like"/>
    <property type="match status" value="1"/>
</dbReference>
<dbReference type="InterPro" id="IPR006140">
    <property type="entry name" value="D-isomer_DH_NAD-bd"/>
</dbReference>
<gene>
    <name evidence="7" type="ORF">FPL22_07895</name>
</gene>
<dbReference type="OrthoDB" id="9805416at2"/>
<dbReference type="PANTHER" id="PTHR43026">
    <property type="entry name" value="2-HYDROXYACID DEHYDROGENASE HOMOLOG 1-RELATED"/>
    <property type="match status" value="1"/>
</dbReference>
<dbReference type="CDD" id="cd12183">
    <property type="entry name" value="LDH_like_2"/>
    <property type="match status" value="1"/>
</dbReference>
<dbReference type="InterPro" id="IPR006139">
    <property type="entry name" value="D-isomer_2_OHA_DH_cat_dom"/>
</dbReference>
<comment type="similarity">
    <text evidence="1 4">Belongs to the D-isomer specific 2-hydroxyacid dehydrogenase family.</text>
</comment>
<dbReference type="RefSeq" id="WP_144229547.1">
    <property type="nucleotide sequence ID" value="NZ_CBCRVV010000018.1"/>
</dbReference>
<evidence type="ECO:0000259" key="6">
    <source>
        <dbReference type="Pfam" id="PF02826"/>
    </source>
</evidence>
<dbReference type="GO" id="GO:0051287">
    <property type="term" value="F:NAD binding"/>
    <property type="evidence" value="ECO:0007669"/>
    <property type="project" value="InterPro"/>
</dbReference>
<evidence type="ECO:0000313" key="8">
    <source>
        <dbReference type="Proteomes" id="UP000315648"/>
    </source>
</evidence>
<dbReference type="Proteomes" id="UP000315648">
    <property type="component" value="Unassembled WGS sequence"/>
</dbReference>
<dbReference type="EMBL" id="VMBG01000001">
    <property type="protein sequence ID" value="TSJ79204.1"/>
    <property type="molecule type" value="Genomic_DNA"/>
</dbReference>